<proteinExistence type="predicted"/>
<evidence type="ECO:0000313" key="3">
    <source>
        <dbReference type="Proteomes" id="UP000024635"/>
    </source>
</evidence>
<keyword evidence="1" id="KW-0812">Transmembrane</keyword>
<dbReference type="OrthoDB" id="5777969at2759"/>
<feature type="transmembrane region" description="Helical" evidence="1">
    <location>
        <begin position="37"/>
        <end position="58"/>
    </location>
</feature>
<sequence>MPVEELTVFQAGTMSEEQQYSEMPKQTFTVLDYCGPLVLGAVFMSILFVLSLIMNFLFIRKRDEITSFEKLGAKYNLRVGPHRVSVVKRYIERPILTDE</sequence>
<accession>A0A016UV75</accession>
<keyword evidence="3" id="KW-1185">Reference proteome</keyword>
<evidence type="ECO:0000256" key="1">
    <source>
        <dbReference type="SAM" id="Phobius"/>
    </source>
</evidence>
<dbReference type="AlphaFoldDB" id="A0A016UV75"/>
<dbReference type="Proteomes" id="UP000024635">
    <property type="component" value="Unassembled WGS sequence"/>
</dbReference>
<comment type="caution">
    <text evidence="2">The sequence shown here is derived from an EMBL/GenBank/DDBJ whole genome shotgun (WGS) entry which is preliminary data.</text>
</comment>
<reference evidence="3" key="1">
    <citation type="journal article" date="2015" name="Nat. Genet.">
        <title>The genome and transcriptome of the zoonotic hookworm Ancylostoma ceylanicum identify infection-specific gene families.</title>
        <authorList>
            <person name="Schwarz E.M."/>
            <person name="Hu Y."/>
            <person name="Antoshechkin I."/>
            <person name="Miller M.M."/>
            <person name="Sternberg P.W."/>
            <person name="Aroian R.V."/>
        </authorList>
    </citation>
    <scope>NUCLEOTIDE SEQUENCE</scope>
    <source>
        <strain evidence="3">HY135</strain>
    </source>
</reference>
<keyword evidence="1" id="KW-1133">Transmembrane helix</keyword>
<evidence type="ECO:0000313" key="2">
    <source>
        <dbReference type="EMBL" id="EYC19339.1"/>
    </source>
</evidence>
<organism evidence="2 3">
    <name type="scientific">Ancylostoma ceylanicum</name>
    <dbReference type="NCBI Taxonomy" id="53326"/>
    <lineage>
        <taxon>Eukaryota</taxon>
        <taxon>Metazoa</taxon>
        <taxon>Ecdysozoa</taxon>
        <taxon>Nematoda</taxon>
        <taxon>Chromadorea</taxon>
        <taxon>Rhabditida</taxon>
        <taxon>Rhabditina</taxon>
        <taxon>Rhabditomorpha</taxon>
        <taxon>Strongyloidea</taxon>
        <taxon>Ancylostomatidae</taxon>
        <taxon>Ancylostomatinae</taxon>
        <taxon>Ancylostoma</taxon>
    </lineage>
</organism>
<keyword evidence="1" id="KW-0472">Membrane</keyword>
<dbReference type="EMBL" id="JARK01001360">
    <property type="protein sequence ID" value="EYC19339.1"/>
    <property type="molecule type" value="Genomic_DNA"/>
</dbReference>
<dbReference type="Pfam" id="PF21525">
    <property type="entry name" value="Nlp36"/>
    <property type="match status" value="1"/>
</dbReference>
<gene>
    <name evidence="2" type="primary">Acey_s0024.g1028</name>
    <name evidence="2" type="synonym">Acey-R10H10.4</name>
    <name evidence="2" type="ORF">Y032_0024g1028</name>
</gene>
<name>A0A016UV75_9BILA</name>
<protein>
    <submittedName>
        <fullName evidence="2">Uncharacterized protein</fullName>
    </submittedName>
</protein>